<dbReference type="InterPro" id="IPR029058">
    <property type="entry name" value="AB_hydrolase_fold"/>
</dbReference>
<keyword evidence="1" id="KW-1133">Transmembrane helix</keyword>
<accession>A0ABU2J4A9</accession>
<dbReference type="SUPFAM" id="SSF53474">
    <property type="entry name" value="alpha/beta-Hydrolases"/>
    <property type="match status" value="1"/>
</dbReference>
<organism evidence="2 3">
    <name type="scientific">Jatrophihabitans lederbergiae</name>
    <dbReference type="NCBI Taxonomy" id="3075547"/>
    <lineage>
        <taxon>Bacteria</taxon>
        <taxon>Bacillati</taxon>
        <taxon>Actinomycetota</taxon>
        <taxon>Actinomycetes</taxon>
        <taxon>Jatrophihabitantales</taxon>
        <taxon>Jatrophihabitantaceae</taxon>
        <taxon>Jatrophihabitans</taxon>
    </lineage>
</organism>
<keyword evidence="1" id="KW-0472">Membrane</keyword>
<gene>
    <name evidence="2" type="ORF">RM423_00290</name>
</gene>
<comment type="caution">
    <text evidence="2">The sequence shown here is derived from an EMBL/GenBank/DDBJ whole genome shotgun (WGS) entry which is preliminary data.</text>
</comment>
<evidence type="ECO:0000256" key="1">
    <source>
        <dbReference type="SAM" id="Phobius"/>
    </source>
</evidence>
<dbReference type="InterPro" id="IPR053228">
    <property type="entry name" value="Stereospecific_Lipase"/>
</dbReference>
<reference evidence="3" key="1">
    <citation type="submission" date="2023-07" db="EMBL/GenBank/DDBJ databases">
        <title>30 novel species of actinomycetes from the DSMZ collection.</title>
        <authorList>
            <person name="Nouioui I."/>
        </authorList>
    </citation>
    <scope>NUCLEOTIDE SEQUENCE [LARGE SCALE GENOMIC DNA]</scope>
    <source>
        <strain evidence="3">DSM 44399</strain>
    </source>
</reference>
<name>A0ABU2J4A9_9ACTN</name>
<dbReference type="Gene3D" id="3.40.50.1820">
    <property type="entry name" value="alpha/beta hydrolase"/>
    <property type="match status" value="1"/>
</dbReference>
<dbReference type="InterPro" id="IPR002918">
    <property type="entry name" value="Lipase_EstA/Esterase_EstB"/>
</dbReference>
<dbReference type="PANTHER" id="PTHR37574">
    <property type="entry name" value="LIPASE B"/>
    <property type="match status" value="1"/>
</dbReference>
<keyword evidence="3" id="KW-1185">Reference proteome</keyword>
<evidence type="ECO:0008006" key="4">
    <source>
        <dbReference type="Google" id="ProtNLM"/>
    </source>
</evidence>
<sequence>MLSSLAPARRRLVVGIVALVLLAALVAVGIAIAGGSSRGKAGTAPPVAQSRPGPVLLLPGYGGSTTGLRVLAGRLRTSGRGVEVVSLPDNAQGDLRAQARVVASAAKAAMARAGAASVDVVGYSAGGVVARIWLKEDGGAAIARRVVTLGAPQHGTELATLGSLFQGECPTACQQLTPTSDVLAALNADNELPAGPAVISLWSSSDEVVIPPRSAELKGALNIEIQQVCAGSTVRHGALPTDPLVSAMVAVELGGSRPTSLTARDCARLSKGS</sequence>
<proteinExistence type="predicted"/>
<dbReference type="PANTHER" id="PTHR37574:SF1">
    <property type="entry name" value="LIPASE B"/>
    <property type="match status" value="1"/>
</dbReference>
<dbReference type="Pfam" id="PF01674">
    <property type="entry name" value="Lipase_2"/>
    <property type="match status" value="1"/>
</dbReference>
<keyword evidence="1" id="KW-0812">Transmembrane</keyword>
<evidence type="ECO:0000313" key="3">
    <source>
        <dbReference type="Proteomes" id="UP001183176"/>
    </source>
</evidence>
<protein>
    <recommendedName>
        <fullName evidence="4">Lipase</fullName>
    </recommendedName>
</protein>
<dbReference type="EMBL" id="JAVREH010000001">
    <property type="protein sequence ID" value="MDT0259826.1"/>
    <property type="molecule type" value="Genomic_DNA"/>
</dbReference>
<dbReference type="Proteomes" id="UP001183176">
    <property type="component" value="Unassembled WGS sequence"/>
</dbReference>
<dbReference type="RefSeq" id="WP_311420985.1">
    <property type="nucleotide sequence ID" value="NZ_JAVREH010000001.1"/>
</dbReference>
<evidence type="ECO:0000313" key="2">
    <source>
        <dbReference type="EMBL" id="MDT0259826.1"/>
    </source>
</evidence>
<feature type="transmembrane region" description="Helical" evidence="1">
    <location>
        <begin position="12"/>
        <end position="33"/>
    </location>
</feature>